<evidence type="ECO:0000259" key="2">
    <source>
        <dbReference type="SMART" id="SM00470"/>
    </source>
</evidence>
<dbReference type="SMART" id="SM00470">
    <property type="entry name" value="ParB"/>
    <property type="match status" value="1"/>
</dbReference>
<dbReference type="Proteomes" id="UP001372526">
    <property type="component" value="Unassembled WGS sequence"/>
</dbReference>
<dbReference type="InterPro" id="IPR050336">
    <property type="entry name" value="Chromosome_partition/occlusion"/>
</dbReference>
<sequence length="350" mass="40771">MEYKKVALKEIKCDVTARTHPDDERLCNSIELEGIKEPLRVEGPNQEGKYYIIDGYRRWTALKKLKKGSFLVPVITSGKCTTVQQRNIARFNLQNITRRTTGMDKTFLVEQIMKQGNMEVEEIRIALNLTRTQMNKIKKALAIAEEKRQAVAKVRGSNEALEIIESAPFSAEIKGWLFDLLLERDLTGEGARAIKKIVRIDMYSLLSEEQKRKLIEDTLRCYKFDDNKAYYLVMEELMRTNPKHHSEILDEWINYICWQADILNELIDPNLKNIISSKHLQKLQKSLSKPYIKVYTSKSVEDVSERKQDKTFEKKDTSTGFTIYMNAESVRSSKKQTKIEENNQQLGFWD</sequence>
<comment type="caution">
    <text evidence="3">The sequence shown here is derived from an EMBL/GenBank/DDBJ whole genome shotgun (WGS) entry which is preliminary data.</text>
</comment>
<keyword evidence="1" id="KW-0238">DNA-binding</keyword>
<dbReference type="InterPro" id="IPR003115">
    <property type="entry name" value="ParB_N"/>
</dbReference>
<keyword evidence="4" id="KW-1185">Reference proteome</keyword>
<dbReference type="PANTHER" id="PTHR33375:SF1">
    <property type="entry name" value="CHROMOSOME-PARTITIONING PROTEIN PARB-RELATED"/>
    <property type="match status" value="1"/>
</dbReference>
<dbReference type="SUPFAM" id="SSF110849">
    <property type="entry name" value="ParB/Sulfiredoxin"/>
    <property type="match status" value="1"/>
</dbReference>
<dbReference type="Gene3D" id="3.90.1530.10">
    <property type="entry name" value="Conserved hypothetical protein from pyrococcus furiosus pfu- 392566-001, ParB domain"/>
    <property type="match status" value="1"/>
</dbReference>
<dbReference type="RefSeq" id="WP_336473996.1">
    <property type="nucleotide sequence ID" value="NZ_JBAWSX010000016.1"/>
</dbReference>
<evidence type="ECO:0000313" key="3">
    <source>
        <dbReference type="EMBL" id="MEI4803687.1"/>
    </source>
</evidence>
<dbReference type="PANTHER" id="PTHR33375">
    <property type="entry name" value="CHROMOSOME-PARTITIONING PROTEIN PARB-RELATED"/>
    <property type="match status" value="1"/>
</dbReference>
<feature type="domain" description="ParB-like N-terminal" evidence="2">
    <location>
        <begin position="4"/>
        <end position="92"/>
    </location>
</feature>
<dbReference type="CDD" id="cd16387">
    <property type="entry name" value="ParB_N_Srx"/>
    <property type="match status" value="1"/>
</dbReference>
<proteinExistence type="predicted"/>
<organism evidence="3 4">
    <name type="scientific">Bacillus bruguierae</name>
    <dbReference type="NCBI Taxonomy" id="3127667"/>
    <lineage>
        <taxon>Bacteria</taxon>
        <taxon>Bacillati</taxon>
        <taxon>Bacillota</taxon>
        <taxon>Bacilli</taxon>
        <taxon>Bacillales</taxon>
        <taxon>Bacillaceae</taxon>
        <taxon>Bacillus</taxon>
    </lineage>
</organism>
<reference evidence="3 4" key="1">
    <citation type="submission" date="2024-01" db="EMBL/GenBank/DDBJ databases">
        <title>Seven novel Bacillus-like species.</title>
        <authorList>
            <person name="Liu G."/>
        </authorList>
    </citation>
    <scope>NUCLEOTIDE SEQUENCE [LARGE SCALE GENOMIC DNA]</scope>
    <source>
        <strain evidence="3 4">FJAT-51639</strain>
    </source>
</reference>
<dbReference type="EMBL" id="JBAWSX010000016">
    <property type="protein sequence ID" value="MEI4803687.1"/>
    <property type="molecule type" value="Genomic_DNA"/>
</dbReference>
<dbReference type="InterPro" id="IPR036086">
    <property type="entry name" value="ParB/Sulfiredoxin_sf"/>
</dbReference>
<protein>
    <submittedName>
        <fullName evidence="3">ParB N-terminal domain-containing protein</fullName>
    </submittedName>
</protein>
<evidence type="ECO:0000313" key="4">
    <source>
        <dbReference type="Proteomes" id="UP001372526"/>
    </source>
</evidence>
<dbReference type="Pfam" id="PF02195">
    <property type="entry name" value="ParB_N"/>
    <property type="match status" value="1"/>
</dbReference>
<gene>
    <name evidence="3" type="ORF">WAZ07_21055</name>
</gene>
<name>A0ABU8FLW8_9BACI</name>
<evidence type="ECO:0000256" key="1">
    <source>
        <dbReference type="ARBA" id="ARBA00023125"/>
    </source>
</evidence>
<accession>A0ABU8FLW8</accession>